<dbReference type="EMBL" id="AK098365">
    <property type="protein sequence ID" value="BAC05293.1"/>
    <property type="molecule type" value="mRNA"/>
</dbReference>
<organism evidence="2">
    <name type="scientific">Homo sapiens</name>
    <name type="common">Human</name>
    <dbReference type="NCBI Taxonomy" id="9606"/>
    <lineage>
        <taxon>Eukaryota</taxon>
        <taxon>Metazoa</taxon>
        <taxon>Chordata</taxon>
        <taxon>Craniata</taxon>
        <taxon>Vertebrata</taxon>
        <taxon>Euteleostomi</taxon>
        <taxon>Mammalia</taxon>
        <taxon>Eutheria</taxon>
        <taxon>Euarchontoglires</taxon>
        <taxon>Primates</taxon>
        <taxon>Haplorrhini</taxon>
        <taxon>Catarrhini</taxon>
        <taxon>Hominidae</taxon>
        <taxon>Homo</taxon>
    </lineage>
</organism>
<name>Q8N7I7_HUMAN</name>
<feature type="compositionally biased region" description="Basic and acidic residues" evidence="1">
    <location>
        <begin position="35"/>
        <end position="48"/>
    </location>
</feature>
<evidence type="ECO:0000313" key="2">
    <source>
        <dbReference type="EMBL" id="BAC05293.1"/>
    </source>
</evidence>
<reference evidence="2" key="1">
    <citation type="submission" date="2002-07" db="EMBL/GenBank/DDBJ databases">
        <title>NEDO human cDNA sequencing project.</title>
        <authorList>
            <person name="Nishi T."/>
            <person name="Ota T."/>
            <person name="Nakagawa S."/>
            <person name="Senoh A."/>
            <person name="Mizuguchi H."/>
            <person name="Inagaki H."/>
            <person name="Suzuki Y."/>
            <person name="Hata H."/>
            <person name="Nakagawa K."/>
            <person name="Mizuno S."/>
            <person name="Morinaga M."/>
            <person name="Kawamura M."/>
            <person name="Sugiyama T."/>
            <person name="Irie R."/>
            <person name="Otsuki T."/>
            <person name="Sato H."/>
            <person name="Nishikawa T."/>
            <person name="Sugiyama A."/>
            <person name="Kawakami B."/>
            <person name="Nagai K."/>
            <person name="Isogai T."/>
            <person name="Sugano S."/>
        </authorList>
    </citation>
    <scope>NUCLEOTIDE SEQUENCE</scope>
    <source>
        <tissue evidence="2">Brain</tissue>
    </source>
</reference>
<accession>Q8N7I7</accession>
<sequence>MIRVPCIWHCLEGTYTAEEGKGSDGVMEEVWQGKQEGDAGRQMVDPRRTGKNCNRGSRGVQSVRGWKCESQELSGIWVASCTVKESVTQASHRWHTYRLGLILDSCSEQSGRRQRHKPCERCVWNHLVSKSHVIPRSKETGWIWGWSGMKKHLSASEGCMAHGSISIMPCPFAHLVLLVVTRLSR</sequence>
<proteinExistence type="evidence at transcript level"/>
<feature type="region of interest" description="Disordered" evidence="1">
    <location>
        <begin position="34"/>
        <end position="56"/>
    </location>
</feature>
<evidence type="ECO:0000256" key="1">
    <source>
        <dbReference type="SAM" id="MobiDB-lite"/>
    </source>
</evidence>
<protein>
    <submittedName>
        <fullName evidence="2">cDNA FLJ25499 fis, clone CBR01648</fullName>
    </submittedName>
</protein>
<dbReference type="AlphaFoldDB" id="Q8N7I7"/>